<evidence type="ECO:0000313" key="21">
    <source>
        <dbReference type="EMBL" id="KAL3880816.1"/>
    </source>
</evidence>
<dbReference type="AlphaFoldDB" id="A0ABD3X544"/>
<feature type="domain" description="Neurotransmitter-gated ion-channel transmembrane" evidence="20">
    <location>
        <begin position="223"/>
        <end position="353"/>
    </location>
</feature>
<comment type="caution">
    <text evidence="21">The sequence shown here is derived from an EMBL/GenBank/DDBJ whole genome shotgun (WGS) entry which is preliminary data.</text>
</comment>
<keyword evidence="16 18" id="KW-0407">Ion channel</keyword>
<keyword evidence="11" id="KW-0869">Chloride channel</keyword>
<evidence type="ECO:0000256" key="7">
    <source>
        <dbReference type="ARBA" id="ARBA00023065"/>
    </source>
</evidence>
<feature type="transmembrane region" description="Helical" evidence="18">
    <location>
        <begin position="281"/>
        <end position="303"/>
    </location>
</feature>
<dbReference type="InterPro" id="IPR036734">
    <property type="entry name" value="Neur_chan_lig-bd_sf"/>
</dbReference>
<keyword evidence="4" id="KW-0732">Signal</keyword>
<accession>A0ABD3X544</accession>
<proteinExistence type="inferred from homology"/>
<comment type="similarity">
    <text evidence="18">Belongs to the ligand-gated ion channel (TC 1.A.9) family.</text>
</comment>
<keyword evidence="14" id="KW-0628">Postsynaptic cell membrane</keyword>
<organism evidence="21 22">
    <name type="scientific">Sinanodonta woodiana</name>
    <name type="common">Chinese pond mussel</name>
    <name type="synonym">Anodonta woodiana</name>
    <dbReference type="NCBI Taxonomy" id="1069815"/>
    <lineage>
        <taxon>Eukaryota</taxon>
        <taxon>Metazoa</taxon>
        <taxon>Spiralia</taxon>
        <taxon>Lophotrochozoa</taxon>
        <taxon>Mollusca</taxon>
        <taxon>Bivalvia</taxon>
        <taxon>Autobranchia</taxon>
        <taxon>Heteroconchia</taxon>
        <taxon>Palaeoheterodonta</taxon>
        <taxon>Unionida</taxon>
        <taxon>Unionoidea</taxon>
        <taxon>Unionidae</taxon>
        <taxon>Unioninae</taxon>
        <taxon>Sinanodonta</taxon>
    </lineage>
</organism>
<evidence type="ECO:0000256" key="14">
    <source>
        <dbReference type="ARBA" id="ARBA00023257"/>
    </source>
</evidence>
<dbReference type="InterPro" id="IPR006201">
    <property type="entry name" value="Neur_channel"/>
</dbReference>
<keyword evidence="13" id="KW-0868">Chloride</keyword>
<dbReference type="PANTHER" id="PTHR18945">
    <property type="entry name" value="NEUROTRANSMITTER GATED ION CHANNEL"/>
    <property type="match status" value="1"/>
</dbReference>
<keyword evidence="12" id="KW-0325">Glycoprotein</keyword>
<comment type="caution">
    <text evidence="18">Lacks conserved residue(s) required for the propagation of feature annotation.</text>
</comment>
<keyword evidence="7 18" id="KW-0406">Ion transport</keyword>
<dbReference type="Pfam" id="PF02932">
    <property type="entry name" value="Neur_chan_memb"/>
    <property type="match status" value="1"/>
</dbReference>
<dbReference type="GO" id="GO:0005254">
    <property type="term" value="F:chloride channel activity"/>
    <property type="evidence" value="ECO:0007669"/>
    <property type="project" value="UniProtKB-KW"/>
</dbReference>
<evidence type="ECO:0000259" key="19">
    <source>
        <dbReference type="Pfam" id="PF02931"/>
    </source>
</evidence>
<dbReference type="PRINTS" id="PR00253">
    <property type="entry name" value="GABAARECEPTR"/>
</dbReference>
<evidence type="ECO:0000256" key="4">
    <source>
        <dbReference type="ARBA" id="ARBA00022729"/>
    </source>
</evidence>
<evidence type="ECO:0000256" key="1">
    <source>
        <dbReference type="ARBA" id="ARBA00022448"/>
    </source>
</evidence>
<dbReference type="InterPro" id="IPR006029">
    <property type="entry name" value="Neurotrans-gated_channel_TM"/>
</dbReference>
<evidence type="ECO:0000256" key="11">
    <source>
        <dbReference type="ARBA" id="ARBA00023173"/>
    </source>
</evidence>
<keyword evidence="9" id="KW-1015">Disulfide bond</keyword>
<gene>
    <name evidence="21" type="ORF">ACJMK2_033023</name>
</gene>
<dbReference type="EMBL" id="JBJQND010000004">
    <property type="protein sequence ID" value="KAL3880816.1"/>
    <property type="molecule type" value="Genomic_DNA"/>
</dbReference>
<dbReference type="SUPFAM" id="SSF63712">
    <property type="entry name" value="Nicotinic receptor ligand binding domain-like"/>
    <property type="match status" value="1"/>
</dbReference>
<dbReference type="CDD" id="cd19049">
    <property type="entry name" value="LGIC_TM_anion"/>
    <property type="match status" value="1"/>
</dbReference>
<dbReference type="PRINTS" id="PR00252">
    <property type="entry name" value="NRIONCHANNEL"/>
</dbReference>
<dbReference type="InterPro" id="IPR006202">
    <property type="entry name" value="Neur_chan_lig-bd"/>
</dbReference>
<dbReference type="GO" id="GO:0034707">
    <property type="term" value="C:chloride channel complex"/>
    <property type="evidence" value="ECO:0007669"/>
    <property type="project" value="UniProtKB-KW"/>
</dbReference>
<evidence type="ECO:0000256" key="10">
    <source>
        <dbReference type="ARBA" id="ARBA00023170"/>
    </source>
</evidence>
<reference evidence="21 22" key="1">
    <citation type="submission" date="2024-11" db="EMBL/GenBank/DDBJ databases">
        <title>Chromosome-level genome assembly of the freshwater bivalve Anodonta woodiana.</title>
        <authorList>
            <person name="Chen X."/>
        </authorList>
    </citation>
    <scope>NUCLEOTIDE SEQUENCE [LARGE SCALE GENOMIC DNA]</scope>
    <source>
        <strain evidence="21">MN2024</strain>
        <tissue evidence="21">Gills</tissue>
    </source>
</reference>
<dbReference type="PROSITE" id="PS00236">
    <property type="entry name" value="NEUROTR_ION_CHANNEL"/>
    <property type="match status" value="1"/>
</dbReference>
<feature type="non-terminal residue" evidence="21">
    <location>
        <position position="1"/>
    </location>
</feature>
<evidence type="ECO:0000256" key="18">
    <source>
        <dbReference type="RuleBase" id="RU000687"/>
    </source>
</evidence>
<dbReference type="InterPro" id="IPR006028">
    <property type="entry name" value="GABAA/Glycine_rcpt"/>
</dbReference>
<keyword evidence="5 18" id="KW-1133">Transmembrane helix</keyword>
<keyword evidence="22" id="KW-1185">Reference proteome</keyword>
<dbReference type="Gene3D" id="1.20.58.390">
    <property type="entry name" value="Neurotransmitter-gated ion-channel transmembrane domain"/>
    <property type="match status" value="1"/>
</dbReference>
<evidence type="ECO:0000256" key="15">
    <source>
        <dbReference type="ARBA" id="ARBA00023286"/>
    </source>
</evidence>
<evidence type="ECO:0000256" key="12">
    <source>
        <dbReference type="ARBA" id="ARBA00023180"/>
    </source>
</evidence>
<evidence type="ECO:0000256" key="2">
    <source>
        <dbReference type="ARBA" id="ARBA00022475"/>
    </source>
</evidence>
<dbReference type="PRINTS" id="PR01079">
    <property type="entry name" value="GABAARALPHA"/>
</dbReference>
<evidence type="ECO:0000256" key="16">
    <source>
        <dbReference type="ARBA" id="ARBA00023303"/>
    </source>
</evidence>
<evidence type="ECO:0000256" key="6">
    <source>
        <dbReference type="ARBA" id="ARBA00023018"/>
    </source>
</evidence>
<sequence>AILARITEAAKVIAEDNMSMILDQLLQGYDRRLRPGCGGQLFQSSLLLKRPDVYSMDCYFRQMWLDERLAFNASMQYVSLNIKVLDRVWYPDTMFLNGGKSYLHMVPVPNKFLRIYKNGTVLLSQRLTISAHCRMHLEKYPLDTQKCPLYLGSFAYAIDEVVYEWRFGSMNSVDISSDMRLSQFDLMRYPSYNGTEMFKGGLHSILVIHFYLRRHIGHFLINVYVPCCLLVVLSWVSFWINREATADRIELGTTTLLTMTFMGLDNRDDLPKVSYSTALDVYVAMCFVFVVATIIQFASVHYFTKYGYGEMQYILPMYPQNAILGSKDECAEVDVTQKEKQEHGGSSEIESRNGIVSNRQFRHAVQSNSALFRCWSCFFGTRNVNSYTMNDPLPFGMNSVSRIDKISRALFPAVFLTLNVIYWSIYLTESLEML</sequence>
<keyword evidence="8 18" id="KW-0472">Membrane</keyword>
<dbReference type="SUPFAM" id="SSF90112">
    <property type="entry name" value="Neurotransmitter-gated ion-channel transmembrane pore"/>
    <property type="match status" value="1"/>
</dbReference>
<dbReference type="InterPro" id="IPR036719">
    <property type="entry name" value="Neuro-gated_channel_TM_sf"/>
</dbReference>
<keyword evidence="10" id="KW-0675">Receptor</keyword>
<evidence type="ECO:0000256" key="3">
    <source>
        <dbReference type="ARBA" id="ARBA00022692"/>
    </source>
</evidence>
<protein>
    <submittedName>
        <fullName evidence="21">Uncharacterized protein</fullName>
    </submittedName>
</protein>
<dbReference type="Gene3D" id="2.70.170.10">
    <property type="entry name" value="Neurotransmitter-gated ion-channel ligand-binding domain"/>
    <property type="match status" value="1"/>
</dbReference>
<keyword evidence="15" id="KW-1071">Ligand-gated ion channel</keyword>
<feature type="transmembrane region" description="Helical" evidence="18">
    <location>
        <begin position="219"/>
        <end position="240"/>
    </location>
</feature>
<dbReference type="InterPro" id="IPR001390">
    <property type="entry name" value="GABAAa_rcpt"/>
</dbReference>
<dbReference type="Pfam" id="PF02931">
    <property type="entry name" value="Neur_chan_LBD"/>
    <property type="match status" value="1"/>
</dbReference>
<evidence type="ECO:0000256" key="9">
    <source>
        <dbReference type="ARBA" id="ARBA00023157"/>
    </source>
</evidence>
<keyword evidence="3 18" id="KW-0812">Transmembrane</keyword>
<feature type="domain" description="Neurotransmitter-gated ion-channel ligand-binding" evidence="19">
    <location>
        <begin position="21"/>
        <end position="215"/>
    </location>
</feature>
<evidence type="ECO:0000256" key="5">
    <source>
        <dbReference type="ARBA" id="ARBA00022989"/>
    </source>
</evidence>
<comment type="subcellular location">
    <subcellularLocation>
        <location evidence="17">Postsynaptic cell membrane</location>
        <topology evidence="17">Multi-pass membrane protein</topology>
    </subcellularLocation>
</comment>
<evidence type="ECO:0000259" key="20">
    <source>
        <dbReference type="Pfam" id="PF02932"/>
    </source>
</evidence>
<dbReference type="InterPro" id="IPR018000">
    <property type="entry name" value="Neurotransmitter_ion_chnl_CS"/>
</dbReference>
<keyword evidence="6" id="KW-0770">Synapse</keyword>
<dbReference type="GO" id="GO:0045211">
    <property type="term" value="C:postsynaptic membrane"/>
    <property type="evidence" value="ECO:0007669"/>
    <property type="project" value="UniProtKB-SubCell"/>
</dbReference>
<dbReference type="InterPro" id="IPR038050">
    <property type="entry name" value="Neuro_actylchol_rec"/>
</dbReference>
<evidence type="ECO:0000313" key="22">
    <source>
        <dbReference type="Proteomes" id="UP001634394"/>
    </source>
</evidence>
<evidence type="ECO:0000256" key="13">
    <source>
        <dbReference type="ARBA" id="ARBA00023214"/>
    </source>
</evidence>
<name>A0ABD3X544_SINWO</name>
<keyword evidence="2" id="KW-1003">Cell membrane</keyword>
<feature type="transmembrane region" description="Helical" evidence="18">
    <location>
        <begin position="409"/>
        <end position="428"/>
    </location>
</feature>
<evidence type="ECO:0000256" key="8">
    <source>
        <dbReference type="ARBA" id="ARBA00023136"/>
    </source>
</evidence>
<evidence type="ECO:0000256" key="17">
    <source>
        <dbReference type="ARBA" id="ARBA00034104"/>
    </source>
</evidence>
<keyword evidence="1 18" id="KW-0813">Transport</keyword>
<dbReference type="Proteomes" id="UP001634394">
    <property type="component" value="Unassembled WGS sequence"/>
</dbReference>